<protein>
    <submittedName>
        <fullName evidence="2">Uncharacterized protein</fullName>
    </submittedName>
</protein>
<sequence length="203" mass="23202">MIEFLSKVASSTEFWSGLGGAVVGGCFTLWGTIIEGRRDKINKEQENLSKKINILKGIKAEIELITNLYNERMNHHIVDHKQGEILDVYFLITQNNFVFYERNAEFLSELDEKVLNDVVNFYITAKSLIDTYNTNNLSITEIKALSLKVADNPHSETHVNLLHAYMELAAEYAPMIIEIHTKTLEAKENVINSINKELNKLEK</sequence>
<gene>
    <name evidence="2" type="ORF">B5L96_14450</name>
</gene>
<evidence type="ECO:0000313" key="3">
    <source>
        <dbReference type="Proteomes" id="UP000196447"/>
    </source>
</evidence>
<comment type="caution">
    <text evidence="2">The sequence shown here is derived from an EMBL/GenBank/DDBJ whole genome shotgun (WGS) entry which is preliminary data.</text>
</comment>
<keyword evidence="1" id="KW-0812">Transmembrane</keyword>
<evidence type="ECO:0000256" key="1">
    <source>
        <dbReference type="SAM" id="Phobius"/>
    </source>
</evidence>
<dbReference type="Proteomes" id="UP000196447">
    <property type="component" value="Unassembled WGS sequence"/>
</dbReference>
<accession>A0A422ZRX7</accession>
<dbReference type="AlphaFoldDB" id="A0A422ZRX7"/>
<dbReference type="EMBL" id="NDBK01000064">
    <property type="protein sequence ID" value="OVF70889.1"/>
    <property type="molecule type" value="Genomic_DNA"/>
</dbReference>
<name>A0A422ZRX7_KLEPN</name>
<feature type="transmembrane region" description="Helical" evidence="1">
    <location>
        <begin position="14"/>
        <end position="34"/>
    </location>
</feature>
<keyword evidence="1" id="KW-1133">Transmembrane helix</keyword>
<dbReference type="PROSITE" id="PS51257">
    <property type="entry name" value="PROKAR_LIPOPROTEIN"/>
    <property type="match status" value="1"/>
</dbReference>
<proteinExistence type="predicted"/>
<dbReference type="RefSeq" id="WP_064160607.1">
    <property type="nucleotide sequence ID" value="NZ_CAAGTK010000002.1"/>
</dbReference>
<reference evidence="2 3" key="1">
    <citation type="submission" date="2017-03" db="EMBL/GenBank/DDBJ databases">
        <authorList>
            <person name="Fouts D."/>
            <person name="Stalin M.J."/>
            <person name="Chen L."/>
            <person name="Wright M."/>
            <person name="Sutton G."/>
            <person name="Nguyen K."/>
            <person name="Vanduin D."/>
            <person name="Rojas L."/>
            <person name="Hujer A."/>
            <person name="Hujer K."/>
            <person name="Bonomo R."/>
            <person name="Kreiswirth B."/>
            <person name="Adams M."/>
        </authorList>
    </citation>
    <scope>NUCLEOTIDE SEQUENCE [LARGE SCALE GENOMIC DNA]</scope>
    <source>
        <strain evidence="2 3">39383</strain>
    </source>
</reference>
<organism evidence="2 3">
    <name type="scientific">Klebsiella pneumoniae</name>
    <dbReference type="NCBI Taxonomy" id="573"/>
    <lineage>
        <taxon>Bacteria</taxon>
        <taxon>Pseudomonadati</taxon>
        <taxon>Pseudomonadota</taxon>
        <taxon>Gammaproteobacteria</taxon>
        <taxon>Enterobacterales</taxon>
        <taxon>Enterobacteriaceae</taxon>
        <taxon>Klebsiella/Raoultella group</taxon>
        <taxon>Klebsiella</taxon>
        <taxon>Klebsiella pneumoniae complex</taxon>
    </lineage>
</organism>
<keyword evidence="1" id="KW-0472">Membrane</keyword>
<evidence type="ECO:0000313" key="2">
    <source>
        <dbReference type="EMBL" id="OVF70889.1"/>
    </source>
</evidence>